<accession>A0ABS6Z0K6</accession>
<dbReference type="PANTHER" id="PTHR43248">
    <property type="entry name" value="2-SUCCINYL-6-HYDROXY-2,4-CYCLOHEXADIENE-1-CARBOXYLATE SYNTHASE"/>
    <property type="match status" value="1"/>
</dbReference>
<protein>
    <submittedName>
        <fullName evidence="5">Alpha/beta fold hydrolase</fullName>
    </submittedName>
</protein>
<dbReference type="EMBL" id="WTFF01000018">
    <property type="protein sequence ID" value="MBW5481285.1"/>
    <property type="molecule type" value="Genomic_DNA"/>
</dbReference>
<dbReference type="GO" id="GO:0016787">
    <property type="term" value="F:hydrolase activity"/>
    <property type="evidence" value="ECO:0007669"/>
    <property type="project" value="UniProtKB-KW"/>
</dbReference>
<dbReference type="InterPro" id="IPR051601">
    <property type="entry name" value="Serine_prot/Carboxylest_S33"/>
</dbReference>
<dbReference type="PANTHER" id="PTHR43248:SF25">
    <property type="entry name" value="AB HYDROLASE-1 DOMAIN-CONTAINING PROTEIN-RELATED"/>
    <property type="match status" value="1"/>
</dbReference>
<dbReference type="InterPro" id="IPR029058">
    <property type="entry name" value="AB_hydrolase_fold"/>
</dbReference>
<evidence type="ECO:0000259" key="4">
    <source>
        <dbReference type="Pfam" id="PF00561"/>
    </source>
</evidence>
<comment type="similarity">
    <text evidence="1">Belongs to the peptidase S33 family.</text>
</comment>
<comment type="caution">
    <text evidence="5">The sequence shown here is derived from an EMBL/GenBank/DDBJ whole genome shotgun (WGS) entry which is preliminary data.</text>
</comment>
<organism evidence="5 6">
    <name type="scientific">Streptomyces bambusae</name>
    <dbReference type="NCBI Taxonomy" id="1550616"/>
    <lineage>
        <taxon>Bacteria</taxon>
        <taxon>Bacillati</taxon>
        <taxon>Actinomycetota</taxon>
        <taxon>Actinomycetes</taxon>
        <taxon>Kitasatosporales</taxon>
        <taxon>Streptomycetaceae</taxon>
        <taxon>Streptomyces</taxon>
    </lineage>
</organism>
<keyword evidence="3" id="KW-0732">Signal</keyword>
<evidence type="ECO:0000256" key="1">
    <source>
        <dbReference type="ARBA" id="ARBA00010088"/>
    </source>
</evidence>
<dbReference type="InterPro" id="IPR000073">
    <property type="entry name" value="AB_hydrolase_1"/>
</dbReference>
<evidence type="ECO:0000313" key="5">
    <source>
        <dbReference type="EMBL" id="MBW5481285.1"/>
    </source>
</evidence>
<dbReference type="SUPFAM" id="SSF53474">
    <property type="entry name" value="alpha/beta-Hydrolases"/>
    <property type="match status" value="1"/>
</dbReference>
<feature type="signal peptide" evidence="3">
    <location>
        <begin position="1"/>
        <end position="38"/>
    </location>
</feature>
<gene>
    <name evidence="5" type="ORF">GPJ59_05160</name>
</gene>
<keyword evidence="6" id="KW-1185">Reference proteome</keyword>
<proteinExistence type="inferred from homology"/>
<dbReference type="Pfam" id="PF00561">
    <property type="entry name" value="Abhydrolase_1"/>
    <property type="match status" value="1"/>
</dbReference>
<reference evidence="5 6" key="1">
    <citation type="submission" date="2019-12" db="EMBL/GenBank/DDBJ databases">
        <title>Genome sequence of Streptomyces bambusae.</title>
        <authorList>
            <person name="Bansal K."/>
            <person name="Choksket S."/>
            <person name="Korpole S."/>
            <person name="Patil P.B."/>
        </authorList>
    </citation>
    <scope>NUCLEOTIDE SEQUENCE [LARGE SCALE GENOMIC DNA]</scope>
    <source>
        <strain evidence="5 6">SK60</strain>
    </source>
</reference>
<keyword evidence="2 5" id="KW-0378">Hydrolase</keyword>
<name>A0ABS6Z0K6_9ACTN</name>
<evidence type="ECO:0000256" key="2">
    <source>
        <dbReference type="ARBA" id="ARBA00022801"/>
    </source>
</evidence>
<evidence type="ECO:0000256" key="3">
    <source>
        <dbReference type="SAM" id="SignalP"/>
    </source>
</evidence>
<feature type="chain" id="PRO_5047369753" evidence="3">
    <location>
        <begin position="39"/>
        <end position="537"/>
    </location>
</feature>
<evidence type="ECO:0000313" key="6">
    <source>
        <dbReference type="Proteomes" id="UP000812013"/>
    </source>
</evidence>
<dbReference type="Gene3D" id="3.40.50.1820">
    <property type="entry name" value="alpha/beta hydrolase"/>
    <property type="match status" value="1"/>
</dbReference>
<dbReference type="Proteomes" id="UP000812013">
    <property type="component" value="Unassembled WGS sequence"/>
</dbReference>
<feature type="domain" description="AB hydrolase-1" evidence="4">
    <location>
        <begin position="107"/>
        <end position="501"/>
    </location>
</feature>
<sequence length="537" mass="57746">MALMPPRALRLPRPPRRLRTAFAAGLCAAVLLQPTAAATPRENGSGTPSTAVRWQECRAIVGIPVDPAVADCAVHHVPRDYARPAEGTVPLVMLRRRASDPARRTGTLFVNPGGPGTSGLHTAYRAERFLDPEVLARHDVIGFDPRGVNTSAALKCYLSQEDYAAGAADRVPVPVADSEIARTLRATAAYTDACARNAGPLLPHATTLNAARDLDQLRRSTGDERLGYIGFSYGTLLGATYANLYPDRVGSMVLDGNVDPVLRSSDGLEYDRRRAAGTELALAEYLRRCAAAPAVCPFAGSDTRQKFDRIRDRLRTGPLTLPDGTTTTLSRFTAKVADSLATPSRHTELAGTLAELHQAVAAEPAAPAAQASEGARVIEAAEASVQAGTPYRRDDSETAYNCLDKPYPPTPALWPVLAAHWEGQSPTFGRMAAFESLPCATWPARWWQADRYAGPWSRPTPRPVLVIGNRYDPTTRYRFAERMATVLGSARLVSVDMIGHTALGLSRCADAITTDYLLGRADPPPGGAECRPDTESF</sequence>